<sequence length="57" mass="6102">MTVGQSARHLTHAARGLARRAAAAVADAINNAVEILREFARLAGGTTPRPVRVRVRK</sequence>
<name>A0A7Y9I796_9ACTN</name>
<proteinExistence type="predicted"/>
<evidence type="ECO:0000313" key="1">
    <source>
        <dbReference type="EMBL" id="NYE71570.1"/>
    </source>
</evidence>
<dbReference type="AlphaFoldDB" id="A0A7Y9I796"/>
<keyword evidence="2" id="KW-1185">Reference proteome</keyword>
<dbReference type="RefSeq" id="WP_179751810.1">
    <property type="nucleotide sequence ID" value="NZ_JACCBU010000001.1"/>
</dbReference>
<reference evidence="1 2" key="1">
    <citation type="submission" date="2020-07" db="EMBL/GenBank/DDBJ databases">
        <title>Sequencing the genomes of 1000 actinobacteria strains.</title>
        <authorList>
            <person name="Klenk H.-P."/>
        </authorList>
    </citation>
    <scope>NUCLEOTIDE SEQUENCE [LARGE SCALE GENOMIC DNA]</scope>
    <source>
        <strain evidence="1 2">DSM 22083</strain>
    </source>
</reference>
<dbReference type="Proteomes" id="UP000569914">
    <property type="component" value="Unassembled WGS sequence"/>
</dbReference>
<dbReference type="EMBL" id="JACCBU010000001">
    <property type="protein sequence ID" value="NYE71570.1"/>
    <property type="molecule type" value="Genomic_DNA"/>
</dbReference>
<comment type="caution">
    <text evidence="1">The sequence shown here is derived from an EMBL/GenBank/DDBJ whole genome shotgun (WGS) entry which is preliminary data.</text>
</comment>
<organism evidence="1 2">
    <name type="scientific">Microlunatus parietis</name>
    <dbReference type="NCBI Taxonomy" id="682979"/>
    <lineage>
        <taxon>Bacteria</taxon>
        <taxon>Bacillati</taxon>
        <taxon>Actinomycetota</taxon>
        <taxon>Actinomycetes</taxon>
        <taxon>Propionibacteriales</taxon>
        <taxon>Propionibacteriaceae</taxon>
        <taxon>Microlunatus</taxon>
    </lineage>
</organism>
<protein>
    <submittedName>
        <fullName evidence="1">Uncharacterized protein</fullName>
    </submittedName>
</protein>
<evidence type="ECO:0000313" key="2">
    <source>
        <dbReference type="Proteomes" id="UP000569914"/>
    </source>
</evidence>
<gene>
    <name evidence="1" type="ORF">BKA15_002899</name>
</gene>
<accession>A0A7Y9I796</accession>